<keyword evidence="4" id="KW-1185">Reference proteome</keyword>
<feature type="binding site" evidence="1">
    <location>
        <position position="68"/>
    </location>
    <ligand>
        <name>Mg(2+)</name>
        <dbReference type="ChEBI" id="CHEBI:18420"/>
        <label>1</label>
    </ligand>
</feature>
<gene>
    <name evidence="3" type="ORF">FHS34_007336</name>
</gene>
<keyword evidence="1" id="KW-0479">Metal-binding</keyword>
<feature type="binding site" evidence="1">
    <location>
        <position position="279"/>
    </location>
    <ligand>
        <name>Mg(2+)</name>
        <dbReference type="ChEBI" id="CHEBI:18420"/>
        <label>1</label>
    </ligand>
</feature>
<comment type="caution">
    <text evidence="3">The sequence shown here is derived from an EMBL/GenBank/DDBJ whole genome shotgun (WGS) entry which is preliminary data.</text>
</comment>
<feature type="binding site" evidence="1">
    <location>
        <position position="66"/>
    </location>
    <ligand>
        <name>Mg(2+)</name>
        <dbReference type="ChEBI" id="CHEBI:18420"/>
        <label>1</label>
    </ligand>
</feature>
<dbReference type="GO" id="GO:0046872">
    <property type="term" value="F:metal ion binding"/>
    <property type="evidence" value="ECO:0007669"/>
    <property type="project" value="UniProtKB-KW"/>
</dbReference>
<dbReference type="PANTHER" id="PTHR16222">
    <property type="entry name" value="ADP-RIBOSYLGLYCOHYDROLASE"/>
    <property type="match status" value="1"/>
</dbReference>
<keyword evidence="3" id="KW-0378">Hydrolase</keyword>
<dbReference type="InterPro" id="IPR036705">
    <property type="entry name" value="Ribosyl_crysJ1_sf"/>
</dbReference>
<feature type="binding site" evidence="1">
    <location>
        <position position="276"/>
    </location>
    <ligand>
        <name>Mg(2+)</name>
        <dbReference type="ChEBI" id="CHEBI:18420"/>
        <label>1</label>
    </ligand>
</feature>
<name>A0A7W9Q2R2_9ACTN</name>
<evidence type="ECO:0000256" key="2">
    <source>
        <dbReference type="SAM" id="MobiDB-lite"/>
    </source>
</evidence>
<dbReference type="Proteomes" id="UP000585836">
    <property type="component" value="Unassembled WGS sequence"/>
</dbReference>
<organism evidence="3 4">
    <name type="scientific">Streptomyces echinatus</name>
    <dbReference type="NCBI Taxonomy" id="67293"/>
    <lineage>
        <taxon>Bacteria</taxon>
        <taxon>Bacillati</taxon>
        <taxon>Actinomycetota</taxon>
        <taxon>Actinomycetes</taxon>
        <taxon>Kitasatosporales</taxon>
        <taxon>Streptomycetaceae</taxon>
        <taxon>Streptomyces</taxon>
    </lineage>
</organism>
<comment type="cofactor">
    <cofactor evidence="1">
        <name>Mg(2+)</name>
        <dbReference type="ChEBI" id="CHEBI:18420"/>
    </cofactor>
    <text evidence="1">Binds 2 magnesium ions per subunit.</text>
</comment>
<feature type="binding site" evidence="1">
    <location>
        <position position="67"/>
    </location>
    <ligand>
        <name>Mg(2+)</name>
        <dbReference type="ChEBI" id="CHEBI:18420"/>
        <label>1</label>
    </ligand>
</feature>
<feature type="region of interest" description="Disordered" evidence="2">
    <location>
        <begin position="492"/>
        <end position="615"/>
    </location>
</feature>
<dbReference type="InterPro" id="IPR005502">
    <property type="entry name" value="Ribosyl_crysJ1"/>
</dbReference>
<dbReference type="SUPFAM" id="SSF101478">
    <property type="entry name" value="ADP-ribosylglycohydrolase"/>
    <property type="match status" value="1"/>
</dbReference>
<dbReference type="AlphaFoldDB" id="A0A7W9Q2R2"/>
<feature type="compositionally biased region" description="Pro residues" evidence="2">
    <location>
        <begin position="527"/>
        <end position="536"/>
    </location>
</feature>
<reference evidence="3 4" key="1">
    <citation type="submission" date="2020-08" db="EMBL/GenBank/DDBJ databases">
        <title>Genomic Encyclopedia of Type Strains, Phase III (KMG-III): the genomes of soil and plant-associated and newly described type strains.</title>
        <authorList>
            <person name="Whitman W."/>
        </authorList>
    </citation>
    <scope>NUCLEOTIDE SEQUENCE [LARGE SCALE GENOMIC DNA]</scope>
    <source>
        <strain evidence="3 4">CECT 3313</strain>
    </source>
</reference>
<proteinExistence type="predicted"/>
<dbReference type="GO" id="GO:0016787">
    <property type="term" value="F:hydrolase activity"/>
    <property type="evidence" value="ECO:0007669"/>
    <property type="project" value="UniProtKB-KW"/>
</dbReference>
<evidence type="ECO:0000313" key="4">
    <source>
        <dbReference type="Proteomes" id="UP000585836"/>
    </source>
</evidence>
<evidence type="ECO:0000313" key="3">
    <source>
        <dbReference type="EMBL" id="MBB5931827.1"/>
    </source>
</evidence>
<dbReference type="RefSeq" id="WP_184973612.1">
    <property type="nucleotide sequence ID" value="NZ_BAAAWF010000118.1"/>
</dbReference>
<dbReference type="Pfam" id="PF03747">
    <property type="entry name" value="ADP_ribosyl_GH"/>
    <property type="match status" value="1"/>
</dbReference>
<feature type="region of interest" description="Disordered" evidence="2">
    <location>
        <begin position="1"/>
        <end position="20"/>
    </location>
</feature>
<protein>
    <submittedName>
        <fullName evidence="3">ADP-ribosylglycohydrolase</fullName>
    </submittedName>
</protein>
<dbReference type="PANTHER" id="PTHR16222:SF12">
    <property type="entry name" value="ADP-RIBOSYLGLYCOHYDROLASE-RELATED"/>
    <property type="match status" value="1"/>
</dbReference>
<accession>A0A7W9Q2R2</accession>
<dbReference type="Gene3D" id="1.10.4080.10">
    <property type="entry name" value="ADP-ribosylation/Crystallin J1"/>
    <property type="match status" value="1"/>
</dbReference>
<feature type="binding site" evidence="1">
    <location>
        <position position="278"/>
    </location>
    <ligand>
        <name>Mg(2+)</name>
        <dbReference type="ChEBI" id="CHEBI:18420"/>
        <label>1</label>
    </ligand>
</feature>
<evidence type="ECO:0000256" key="1">
    <source>
        <dbReference type="PIRSR" id="PIRSR605502-1"/>
    </source>
</evidence>
<dbReference type="InterPro" id="IPR050792">
    <property type="entry name" value="ADP-ribosylglycohydrolase"/>
</dbReference>
<feature type="compositionally biased region" description="Pro residues" evidence="2">
    <location>
        <begin position="553"/>
        <end position="574"/>
    </location>
</feature>
<dbReference type="EMBL" id="JACHJK010000018">
    <property type="protein sequence ID" value="MBB5931827.1"/>
    <property type="molecule type" value="Genomic_DNA"/>
</dbReference>
<keyword evidence="1" id="KW-0460">Magnesium</keyword>
<sequence length="615" mass="61257">MASIARTPPVPAPGDAAGPRERARGALLGLAVGDALGAPAENLRPSEIRARWGRITGYVTDEPCGTDDTEYAIFSGLLLARHGSALTPAHVEAAWHEWIADRAEGPFRGAGFSERGTLENLRRGLAAPISAQHRHAWSDGLAMRAAPFGVFAAGRPAEAARLVAVDGSVSHDGEGIYGGQAVAAGVAAAMTGAPVPVVIAAALAVVPDDSWTARSLRRAVAVAHHGERAVRSAVVIGGYPWTDLAPEAVALAFGAYAAADGDFREAVLTAVNMGRDADTTAAVAGALSGATQGLAAIPTAWATAIGPVRGRCLPSMAGHHVLEVADLLVSREAGEPADAGPASGVRVIVEARVIGEGPVIGERRVVEEAATVAEAVVLRAAGSAERVRAVPVAPAAEMATTASAATVVQAESHPMAETAAEAEIVPMPGAATEAEVVPVPGTATEAEFIATPGAAIGAEPILAAGSVGEALALEADVVVLAGMLPDPARNAPPAAALQPAAPLPPPAAALQPAAPLPPPAAALQPAAPLPPPPAAAPPAERTPPSATRATGPVPFPPALSPPPEPPEPASPPAPAGRTPEPDGEWAGGPAERTDRSRSPLVGAGNAGQADSEGPS</sequence>